<proteinExistence type="predicted"/>
<name>A0ABS7TL31_9BACT</name>
<feature type="domain" description="AB hydrolase-1" evidence="1">
    <location>
        <begin position="114"/>
        <end position="356"/>
    </location>
</feature>
<dbReference type="Pfam" id="PF00561">
    <property type="entry name" value="Abhydrolase_1"/>
    <property type="match status" value="1"/>
</dbReference>
<dbReference type="InterPro" id="IPR000073">
    <property type="entry name" value="AB_hydrolase_1"/>
</dbReference>
<dbReference type="PANTHER" id="PTHR36837:SF2">
    <property type="entry name" value="POLY(3-HYDROXYALKANOATE) POLYMERASE SUBUNIT PHAC"/>
    <property type="match status" value="1"/>
</dbReference>
<dbReference type="InterPro" id="IPR051321">
    <property type="entry name" value="PHA/PHB_synthase"/>
</dbReference>
<dbReference type="Proteomes" id="UP001139031">
    <property type="component" value="Unassembled WGS sequence"/>
</dbReference>
<dbReference type="InterPro" id="IPR029058">
    <property type="entry name" value="AB_hydrolase_fold"/>
</dbReference>
<dbReference type="Gene3D" id="3.40.50.1820">
    <property type="entry name" value="alpha/beta hydrolase"/>
    <property type="match status" value="1"/>
</dbReference>
<organism evidence="2 3">
    <name type="scientific">Nannocystis pusilla</name>
    <dbReference type="NCBI Taxonomy" id="889268"/>
    <lineage>
        <taxon>Bacteria</taxon>
        <taxon>Pseudomonadati</taxon>
        <taxon>Myxococcota</taxon>
        <taxon>Polyangia</taxon>
        <taxon>Nannocystales</taxon>
        <taxon>Nannocystaceae</taxon>
        <taxon>Nannocystis</taxon>
    </lineage>
</organism>
<evidence type="ECO:0000259" key="1">
    <source>
        <dbReference type="Pfam" id="PF00561"/>
    </source>
</evidence>
<dbReference type="GO" id="GO:0016787">
    <property type="term" value="F:hydrolase activity"/>
    <property type="evidence" value="ECO:0007669"/>
    <property type="project" value="UniProtKB-KW"/>
</dbReference>
<evidence type="ECO:0000313" key="3">
    <source>
        <dbReference type="Proteomes" id="UP001139031"/>
    </source>
</evidence>
<dbReference type="PANTHER" id="PTHR36837">
    <property type="entry name" value="POLY(3-HYDROXYALKANOATE) POLYMERASE SUBUNIT PHAC"/>
    <property type="match status" value="1"/>
</dbReference>
<gene>
    <name evidence="2" type="ORF">K7C98_06670</name>
</gene>
<dbReference type="EMBL" id="JAIRAU010000002">
    <property type="protein sequence ID" value="MBZ5708934.1"/>
    <property type="molecule type" value="Genomic_DNA"/>
</dbReference>
<dbReference type="SUPFAM" id="SSF53474">
    <property type="entry name" value="alpha/beta-Hydrolases"/>
    <property type="match status" value="1"/>
</dbReference>
<accession>A0ABS7TL31</accession>
<evidence type="ECO:0000313" key="2">
    <source>
        <dbReference type="EMBL" id="MBZ5708934.1"/>
    </source>
</evidence>
<protein>
    <submittedName>
        <fullName evidence="2">Alpha/beta fold hydrolase</fullName>
    </submittedName>
</protein>
<keyword evidence="2" id="KW-0378">Hydrolase</keyword>
<reference evidence="2" key="1">
    <citation type="submission" date="2021-08" db="EMBL/GenBank/DDBJ databases">
        <authorList>
            <person name="Stevens D.C."/>
        </authorList>
    </citation>
    <scope>NUCLEOTIDE SEQUENCE</scope>
    <source>
        <strain evidence="2">DSM 53165</strain>
    </source>
</reference>
<comment type="caution">
    <text evidence="2">The sequence shown here is derived from an EMBL/GenBank/DDBJ whole genome shotgun (WGS) entry which is preliminary data.</text>
</comment>
<sequence length="385" mass="42532">MSAGDGGPFARVKGAARRLADMAQGTAAISSAWQRALRDRAISPTRYLAPLVKRAAGVGDPPVNSTPKRVVYARGGMKLVRFEPAVRRFRTPILFVYSLINRYYILDFLPGRSLIEFMTNQGFDVYAIDWGTPGPVEQDLTWDDLLGGFVEAAKRWVLKISGADDLTMYGYCMGGTMALAAAALYPQGVRNFVAQATPVDFKHGGIFTTWTDPEFFDVDAMVDAYGNVPIDLMEAGFSMMAPVQRISKWFEVFRRLEDREFVTNFLAMEHWAADNVPFPGEVYRQYIKDCYQENNFFEGRMVVGRRRVDLGAIACPLLVLVAVNDTIAPPASSEALLGAVTSADKTLLRFPVGHIGLSTSSKGPKVIWPRVAGWLGEHSEPWPAA</sequence>
<dbReference type="RefSeq" id="WP_224190713.1">
    <property type="nucleotide sequence ID" value="NZ_JAIRAU010000002.1"/>
</dbReference>
<keyword evidence="3" id="KW-1185">Reference proteome</keyword>